<evidence type="ECO:0000256" key="3">
    <source>
        <dbReference type="ARBA" id="ARBA00023127"/>
    </source>
</evidence>
<evidence type="ECO:0000313" key="8">
    <source>
        <dbReference type="EnsemblPlants" id="ONIVA01G10980.1"/>
    </source>
</evidence>
<feature type="region of interest" description="Disordered" evidence="5">
    <location>
        <begin position="1"/>
        <end position="66"/>
    </location>
</feature>
<keyword evidence="2" id="KW-0132">Cell division</keyword>
<feature type="domain" description="Cyclin C-terminal" evidence="7">
    <location>
        <begin position="253"/>
        <end position="373"/>
    </location>
</feature>
<feature type="domain" description="Cyclin-like" evidence="6">
    <location>
        <begin position="259"/>
        <end position="342"/>
    </location>
</feature>
<feature type="compositionally biased region" description="Low complexity" evidence="5">
    <location>
        <begin position="1"/>
        <end position="10"/>
    </location>
</feature>
<proteinExistence type="inferred from homology"/>
<evidence type="ECO:0000256" key="1">
    <source>
        <dbReference type="ARBA" id="ARBA00006955"/>
    </source>
</evidence>
<dbReference type="OMA" id="PHENAME"/>
<evidence type="ECO:0000259" key="7">
    <source>
        <dbReference type="SMART" id="SM01332"/>
    </source>
</evidence>
<evidence type="ECO:0000256" key="4">
    <source>
        <dbReference type="ARBA" id="ARBA00023306"/>
    </source>
</evidence>
<dbReference type="SMART" id="SM00385">
    <property type="entry name" value="CYCLIN"/>
    <property type="match status" value="1"/>
</dbReference>
<dbReference type="STRING" id="4536.A0A0E0FJ45"/>
<dbReference type="Proteomes" id="UP000006591">
    <property type="component" value="Chromosome 1"/>
</dbReference>
<dbReference type="Gene3D" id="1.10.472.10">
    <property type="entry name" value="Cyclin-like"/>
    <property type="match status" value="1"/>
</dbReference>
<dbReference type="Gramene" id="ONIVA01G10980.1">
    <property type="protein sequence ID" value="ONIVA01G10980.1"/>
    <property type="gene ID" value="ONIVA01G10980"/>
</dbReference>
<keyword evidence="9" id="KW-1185">Reference proteome</keyword>
<feature type="region of interest" description="Disordered" evidence="5">
    <location>
        <begin position="112"/>
        <end position="162"/>
    </location>
</feature>
<name>A0A0E0FJ45_ORYNI</name>
<reference evidence="8" key="2">
    <citation type="submission" date="2018-04" db="EMBL/GenBank/DDBJ databases">
        <title>OnivRS2 (Oryza nivara Reference Sequence Version 2).</title>
        <authorList>
            <person name="Zhang J."/>
            <person name="Kudrna D."/>
            <person name="Lee S."/>
            <person name="Talag J."/>
            <person name="Rajasekar S."/>
            <person name="Welchert J."/>
            <person name="Hsing Y.-I."/>
            <person name="Wing R.A."/>
        </authorList>
    </citation>
    <scope>NUCLEOTIDE SEQUENCE [LARGE SCALE GENOMIC DNA]</scope>
</reference>
<accession>A0A0E0FJ45</accession>
<dbReference type="SUPFAM" id="SSF47954">
    <property type="entry name" value="Cyclin-like"/>
    <property type="match status" value="1"/>
</dbReference>
<keyword evidence="4" id="KW-0131">Cell cycle</keyword>
<feature type="compositionally biased region" description="Gly residues" evidence="5">
    <location>
        <begin position="11"/>
        <end position="32"/>
    </location>
</feature>
<dbReference type="FunFam" id="1.10.472.10:FF:000013">
    <property type="entry name" value="Cyclin A1"/>
    <property type="match status" value="1"/>
</dbReference>
<dbReference type="GO" id="GO:0051301">
    <property type="term" value="P:cell division"/>
    <property type="evidence" value="ECO:0007669"/>
    <property type="project" value="UniProtKB-KW"/>
</dbReference>
<protein>
    <recommendedName>
        <fullName evidence="10">Cyclin C-terminal domain-containing protein</fullName>
    </recommendedName>
</protein>
<dbReference type="InterPro" id="IPR013763">
    <property type="entry name" value="Cyclin-like_dom"/>
</dbReference>
<dbReference type="SMART" id="SM01332">
    <property type="entry name" value="Cyclin_C"/>
    <property type="match status" value="1"/>
</dbReference>
<comment type="similarity">
    <text evidence="1">Belongs to the cyclin family. Cyclin AB subfamily.</text>
</comment>
<dbReference type="eggNOG" id="KOG0654">
    <property type="taxonomic scope" value="Eukaryota"/>
</dbReference>
<dbReference type="AlphaFoldDB" id="A0A0E0FJ45"/>
<evidence type="ECO:0000259" key="6">
    <source>
        <dbReference type="SMART" id="SM00385"/>
    </source>
</evidence>
<reference evidence="8" key="1">
    <citation type="submission" date="2015-04" db="UniProtKB">
        <authorList>
            <consortium name="EnsemblPlants"/>
        </authorList>
    </citation>
    <scope>IDENTIFICATION</scope>
    <source>
        <strain evidence="8">SL10</strain>
    </source>
</reference>
<evidence type="ECO:0008006" key="10">
    <source>
        <dbReference type="Google" id="ProtNLM"/>
    </source>
</evidence>
<dbReference type="Pfam" id="PF02984">
    <property type="entry name" value="Cyclin_C"/>
    <property type="match status" value="1"/>
</dbReference>
<feature type="compositionally biased region" description="Low complexity" evidence="5">
    <location>
        <begin position="135"/>
        <end position="148"/>
    </location>
</feature>
<evidence type="ECO:0000256" key="5">
    <source>
        <dbReference type="SAM" id="MobiDB-lite"/>
    </source>
</evidence>
<dbReference type="InterPro" id="IPR004367">
    <property type="entry name" value="Cyclin_C-dom"/>
</dbReference>
<organism evidence="8">
    <name type="scientific">Oryza nivara</name>
    <name type="common">Indian wild rice</name>
    <name type="synonym">Oryza sativa f. spontanea</name>
    <dbReference type="NCBI Taxonomy" id="4536"/>
    <lineage>
        <taxon>Eukaryota</taxon>
        <taxon>Viridiplantae</taxon>
        <taxon>Streptophyta</taxon>
        <taxon>Embryophyta</taxon>
        <taxon>Tracheophyta</taxon>
        <taxon>Spermatophyta</taxon>
        <taxon>Magnoliopsida</taxon>
        <taxon>Liliopsida</taxon>
        <taxon>Poales</taxon>
        <taxon>Poaceae</taxon>
        <taxon>BOP clade</taxon>
        <taxon>Oryzoideae</taxon>
        <taxon>Oryzeae</taxon>
        <taxon>Oryzinae</taxon>
        <taxon>Oryza</taxon>
    </lineage>
</organism>
<keyword evidence="3" id="KW-0195">Cyclin</keyword>
<dbReference type="InterPro" id="IPR036915">
    <property type="entry name" value="Cyclin-like_sf"/>
</dbReference>
<evidence type="ECO:0000313" key="9">
    <source>
        <dbReference type="Proteomes" id="UP000006591"/>
    </source>
</evidence>
<sequence length="386" mass="41441">MSPHPAAAGRPGCGCGGGGGGGEGGARIGGWRGGEERRHRLNLRGRARAWGGGGGGRRRVEKRRGEAVVEAVVSWAGEMAKRRRCSREAPVSGVRPAAARLLRRPKAQKLNLAASAAPVKKGSLASGRNVGTNRASAVKSASAKPAPAISRHESATQKESVLPPKVPSIVPTAALAPVTVPCSSFVSPMHSGDSVSVDETMSTCDSMKSPEFEYIDNGDSSSVLGSLQRRANENLCISEDRDVEETKWKKDAPSPMEIDQICDLFIVQDPALHLEFLANYVAELSLLEYNLLSYPPSLVAASAIFLAKFILQPAKHPWNSTLAHYTQYKSSELSDCVKALHRLFCVGPGSNLPAIREKYTQHKYKFVAKKPCPPSIPTEFFRDSTC</sequence>
<dbReference type="HOGENOM" id="CLU_716448_0_0_1"/>
<dbReference type="EnsemblPlants" id="ONIVA01G10980.1">
    <property type="protein sequence ID" value="ONIVA01G10980.1"/>
    <property type="gene ID" value="ONIVA01G10980"/>
</dbReference>
<evidence type="ECO:0000256" key="2">
    <source>
        <dbReference type="ARBA" id="ARBA00022618"/>
    </source>
</evidence>